<proteinExistence type="predicted"/>
<evidence type="ECO:0000313" key="2">
    <source>
        <dbReference type="EMBL" id="VVC25706.1"/>
    </source>
</evidence>
<accession>A0A5E4M276</accession>
<feature type="region of interest" description="Disordered" evidence="1">
    <location>
        <begin position="23"/>
        <end position="42"/>
    </location>
</feature>
<reference evidence="2 3" key="1">
    <citation type="submission" date="2019-08" db="EMBL/GenBank/DDBJ databases">
        <authorList>
            <person name="Alioto T."/>
            <person name="Alioto T."/>
            <person name="Gomez Garrido J."/>
        </authorList>
    </citation>
    <scope>NUCLEOTIDE SEQUENCE [LARGE SCALE GENOMIC DNA]</scope>
</reference>
<protein>
    <submittedName>
        <fullName evidence="2">Uncharacterized protein</fullName>
    </submittedName>
</protein>
<evidence type="ECO:0000313" key="3">
    <source>
        <dbReference type="Proteomes" id="UP000325440"/>
    </source>
</evidence>
<sequence>MFALVFASRRNIAIQPPPVGCAKPMRDPTVKPPPCKKNDHLSVPKGNPDYAADIICVHSRHGIRYNMVSRGKFDEWDVGCSGGGSNGTISATYIVVGSAVRRYAH</sequence>
<name>A0A5E4M276_9HEMI</name>
<organism evidence="2 3">
    <name type="scientific">Cinara cedri</name>
    <dbReference type="NCBI Taxonomy" id="506608"/>
    <lineage>
        <taxon>Eukaryota</taxon>
        <taxon>Metazoa</taxon>
        <taxon>Ecdysozoa</taxon>
        <taxon>Arthropoda</taxon>
        <taxon>Hexapoda</taxon>
        <taxon>Insecta</taxon>
        <taxon>Pterygota</taxon>
        <taxon>Neoptera</taxon>
        <taxon>Paraneoptera</taxon>
        <taxon>Hemiptera</taxon>
        <taxon>Sternorrhyncha</taxon>
        <taxon>Aphidomorpha</taxon>
        <taxon>Aphidoidea</taxon>
        <taxon>Aphididae</taxon>
        <taxon>Lachninae</taxon>
        <taxon>Cinara</taxon>
    </lineage>
</organism>
<dbReference type="EMBL" id="CABPRJ010000018">
    <property type="protein sequence ID" value="VVC25706.1"/>
    <property type="molecule type" value="Genomic_DNA"/>
</dbReference>
<dbReference type="Proteomes" id="UP000325440">
    <property type="component" value="Unassembled WGS sequence"/>
</dbReference>
<evidence type="ECO:0000256" key="1">
    <source>
        <dbReference type="SAM" id="MobiDB-lite"/>
    </source>
</evidence>
<gene>
    <name evidence="2" type="ORF">CINCED_3A009778</name>
</gene>
<dbReference type="AlphaFoldDB" id="A0A5E4M276"/>
<keyword evidence="3" id="KW-1185">Reference proteome</keyword>